<dbReference type="AlphaFoldDB" id="A0A4Y2AI74"/>
<reference evidence="1 2" key="1">
    <citation type="journal article" date="2019" name="Sci. Rep.">
        <title>Orb-weaving spider Araneus ventricosus genome elucidates the spidroin gene catalogue.</title>
        <authorList>
            <person name="Kono N."/>
            <person name="Nakamura H."/>
            <person name="Ohtoshi R."/>
            <person name="Moran D.A.P."/>
            <person name="Shinohara A."/>
            <person name="Yoshida Y."/>
            <person name="Fujiwara M."/>
            <person name="Mori M."/>
            <person name="Tomita M."/>
            <person name="Arakawa K."/>
        </authorList>
    </citation>
    <scope>NUCLEOTIDE SEQUENCE [LARGE SCALE GENOMIC DNA]</scope>
</reference>
<proteinExistence type="predicted"/>
<accession>A0A4Y2AI74</accession>
<organism evidence="1 2">
    <name type="scientific">Araneus ventricosus</name>
    <name type="common">Orbweaver spider</name>
    <name type="synonym">Epeira ventricosa</name>
    <dbReference type="NCBI Taxonomy" id="182803"/>
    <lineage>
        <taxon>Eukaryota</taxon>
        <taxon>Metazoa</taxon>
        <taxon>Ecdysozoa</taxon>
        <taxon>Arthropoda</taxon>
        <taxon>Chelicerata</taxon>
        <taxon>Arachnida</taxon>
        <taxon>Araneae</taxon>
        <taxon>Araneomorphae</taxon>
        <taxon>Entelegynae</taxon>
        <taxon>Araneoidea</taxon>
        <taxon>Araneidae</taxon>
        <taxon>Araneus</taxon>
    </lineage>
</organism>
<gene>
    <name evidence="1" type="ORF">AVEN_92610_1</name>
</gene>
<dbReference type="EMBL" id="BGPR01000018">
    <property type="protein sequence ID" value="GBL79440.1"/>
    <property type="molecule type" value="Genomic_DNA"/>
</dbReference>
<evidence type="ECO:0000313" key="2">
    <source>
        <dbReference type="Proteomes" id="UP000499080"/>
    </source>
</evidence>
<comment type="caution">
    <text evidence="1">The sequence shown here is derived from an EMBL/GenBank/DDBJ whole genome shotgun (WGS) entry which is preliminary data.</text>
</comment>
<keyword evidence="2" id="KW-1185">Reference proteome</keyword>
<name>A0A4Y2AI74_ARAVE</name>
<evidence type="ECO:0000313" key="1">
    <source>
        <dbReference type="EMBL" id="GBL79440.1"/>
    </source>
</evidence>
<sequence>MFFFDRDSTRSPAVPGQTGQQYQLGGVIPIKVCRYFNMVCSHFQTFSLYIGVDFSFRHGLSKPPSKYFDKQQKSSSVKNRELYFQRRADTTLEIHI</sequence>
<protein>
    <submittedName>
        <fullName evidence="1">Uncharacterized protein</fullName>
    </submittedName>
</protein>
<dbReference type="Proteomes" id="UP000499080">
    <property type="component" value="Unassembled WGS sequence"/>
</dbReference>